<evidence type="ECO:0000313" key="3">
    <source>
        <dbReference type="Proteomes" id="UP000321798"/>
    </source>
</evidence>
<dbReference type="InterPro" id="IPR029068">
    <property type="entry name" value="Glyas_Bleomycin-R_OHBP_Dase"/>
</dbReference>
<sequence>MRISPQVYVKGSIEAVAVYCEAFGATRVLEILDDAGQAYVHCQLTRDDELFLAVSEAPPECDTSPRTTWQRMAFNVFDVGDEQAVRHAVAVLGDGGTVIDEPGPCDWNPFCANVVDRFGVFWWVAS</sequence>
<dbReference type="Pfam" id="PF00903">
    <property type="entry name" value="Glyoxalase"/>
    <property type="match status" value="1"/>
</dbReference>
<gene>
    <name evidence="2" type="ORF">CSO01_35420</name>
</gene>
<dbReference type="AlphaFoldDB" id="A0A512PI05"/>
<comment type="caution">
    <text evidence="2">The sequence shown here is derived from an EMBL/GenBank/DDBJ whole genome shotgun (WGS) entry which is preliminary data.</text>
</comment>
<evidence type="ECO:0000259" key="1">
    <source>
        <dbReference type="Pfam" id="PF00903"/>
    </source>
</evidence>
<evidence type="ECO:0000313" key="2">
    <source>
        <dbReference type="EMBL" id="GEP70827.1"/>
    </source>
</evidence>
<dbReference type="SUPFAM" id="SSF54593">
    <property type="entry name" value="Glyoxalase/Bleomycin resistance protein/Dihydroxybiphenyl dioxygenase"/>
    <property type="match status" value="1"/>
</dbReference>
<dbReference type="RefSeq" id="WP_146954595.1">
    <property type="nucleotide sequence ID" value="NZ_BAABBJ010000010.1"/>
</dbReference>
<dbReference type="EMBL" id="BKAL01000016">
    <property type="protein sequence ID" value="GEP70827.1"/>
    <property type="molecule type" value="Genomic_DNA"/>
</dbReference>
<keyword evidence="3" id="KW-1185">Reference proteome</keyword>
<organism evidence="2 3">
    <name type="scientific">Cellulomonas soli</name>
    <dbReference type="NCBI Taxonomy" id="931535"/>
    <lineage>
        <taxon>Bacteria</taxon>
        <taxon>Bacillati</taxon>
        <taxon>Actinomycetota</taxon>
        <taxon>Actinomycetes</taxon>
        <taxon>Micrococcales</taxon>
        <taxon>Cellulomonadaceae</taxon>
        <taxon>Cellulomonas</taxon>
    </lineage>
</organism>
<feature type="domain" description="Glyoxalase/fosfomycin resistance/dioxygenase" evidence="1">
    <location>
        <begin position="9"/>
        <end position="123"/>
    </location>
</feature>
<proteinExistence type="predicted"/>
<accession>A0A512PI05</accession>
<name>A0A512PI05_9CELL</name>
<dbReference type="Proteomes" id="UP000321798">
    <property type="component" value="Unassembled WGS sequence"/>
</dbReference>
<reference evidence="2 3" key="1">
    <citation type="submission" date="2019-07" db="EMBL/GenBank/DDBJ databases">
        <title>Whole genome shotgun sequence of Cellulomonas soli NBRC 109434.</title>
        <authorList>
            <person name="Hosoyama A."/>
            <person name="Uohara A."/>
            <person name="Ohji S."/>
            <person name="Ichikawa N."/>
        </authorList>
    </citation>
    <scope>NUCLEOTIDE SEQUENCE [LARGE SCALE GENOMIC DNA]</scope>
    <source>
        <strain evidence="2 3">NBRC 109434</strain>
    </source>
</reference>
<dbReference type="Gene3D" id="3.10.180.10">
    <property type="entry name" value="2,3-Dihydroxybiphenyl 1,2-Dioxygenase, domain 1"/>
    <property type="match status" value="1"/>
</dbReference>
<dbReference type="OrthoDB" id="9795306at2"/>
<protein>
    <recommendedName>
        <fullName evidence="1">Glyoxalase/fosfomycin resistance/dioxygenase domain-containing protein</fullName>
    </recommendedName>
</protein>
<dbReference type="InterPro" id="IPR004360">
    <property type="entry name" value="Glyas_Fos-R_dOase_dom"/>
</dbReference>